<gene>
    <name evidence="1" type="ORF">RRG08_035212</name>
</gene>
<organism evidence="1 2">
    <name type="scientific">Elysia crispata</name>
    <name type="common">lettuce slug</name>
    <dbReference type="NCBI Taxonomy" id="231223"/>
    <lineage>
        <taxon>Eukaryota</taxon>
        <taxon>Metazoa</taxon>
        <taxon>Spiralia</taxon>
        <taxon>Lophotrochozoa</taxon>
        <taxon>Mollusca</taxon>
        <taxon>Gastropoda</taxon>
        <taxon>Heterobranchia</taxon>
        <taxon>Euthyneura</taxon>
        <taxon>Panpulmonata</taxon>
        <taxon>Sacoglossa</taxon>
        <taxon>Placobranchoidea</taxon>
        <taxon>Plakobranchidae</taxon>
        <taxon>Elysia</taxon>
    </lineage>
</organism>
<evidence type="ECO:0000313" key="1">
    <source>
        <dbReference type="EMBL" id="KAK3772171.1"/>
    </source>
</evidence>
<dbReference type="Proteomes" id="UP001283361">
    <property type="component" value="Unassembled WGS sequence"/>
</dbReference>
<name>A0AAE1DIT4_9GAST</name>
<dbReference type="AlphaFoldDB" id="A0AAE1DIT4"/>
<keyword evidence="2" id="KW-1185">Reference proteome</keyword>
<reference evidence="1" key="1">
    <citation type="journal article" date="2023" name="G3 (Bethesda)">
        <title>A reference genome for the long-term kleptoplast-retaining sea slug Elysia crispata morphotype clarki.</title>
        <authorList>
            <person name="Eastman K.E."/>
            <person name="Pendleton A.L."/>
            <person name="Shaikh M.A."/>
            <person name="Suttiyut T."/>
            <person name="Ogas R."/>
            <person name="Tomko P."/>
            <person name="Gavelis G."/>
            <person name="Widhalm J.R."/>
            <person name="Wisecaver J.H."/>
        </authorList>
    </citation>
    <scope>NUCLEOTIDE SEQUENCE</scope>
    <source>
        <strain evidence="1">ECLA1</strain>
    </source>
</reference>
<proteinExistence type="predicted"/>
<evidence type="ECO:0000313" key="2">
    <source>
        <dbReference type="Proteomes" id="UP001283361"/>
    </source>
</evidence>
<comment type="caution">
    <text evidence="1">The sequence shown here is derived from an EMBL/GenBank/DDBJ whole genome shotgun (WGS) entry which is preliminary data.</text>
</comment>
<protein>
    <submittedName>
        <fullName evidence="1">Uncharacterized protein</fullName>
    </submittedName>
</protein>
<sequence>MTPGWDGAELKLRKHRCLHPRSDSNSGRPRILSARTKPRPLNERKLFAQSQFHGHRLAGSVCRADRNNLRD</sequence>
<accession>A0AAE1DIT4</accession>
<dbReference type="EMBL" id="JAWDGP010003655">
    <property type="protein sequence ID" value="KAK3772171.1"/>
    <property type="molecule type" value="Genomic_DNA"/>
</dbReference>